<feature type="domain" description="MEDS" evidence="1">
    <location>
        <begin position="18"/>
        <end position="177"/>
    </location>
</feature>
<dbReference type="Proteomes" id="UP000006057">
    <property type="component" value="Chromosome"/>
</dbReference>
<keyword evidence="3" id="KW-1185">Reference proteome</keyword>
<sequence>MRSHGIVESAAGLLPFGHMGWGYRNRDEFLCRAAEYLVDGLDHGQRVAFVGAGTVDGLRAELAAFPRLRDHAGFDSIVVLAADEYYPFHAGTDIIDSEVAIARYLEATDTAIRDGHSGFRAAVDVTAVARTPQQRDELTVLEYLVDQLMAVRPFSALCAYDVGELGPDAIEVLCLHPYLSPQAAGFQIFADGDPRTDCVLSGELDQSAAQVYSTTLRRILPLMPPGAVQIDARGLQFIAHRQLLQLNDIACEHGRRIVLTTSQHVPRRLIELLQPSHITAAP</sequence>
<dbReference type="STRING" id="710421.Mycch_2267"/>
<accession>I4BID5</accession>
<dbReference type="InterPro" id="IPR025847">
    <property type="entry name" value="MEDS_domain"/>
</dbReference>
<name>I4BID5_MYCCN</name>
<dbReference type="AlphaFoldDB" id="I4BID5"/>
<proteinExistence type="predicted"/>
<dbReference type="HOGENOM" id="CLU_070586_1_0_11"/>
<dbReference type="KEGG" id="mcb:Mycch_2267"/>
<organism evidence="2 3">
    <name type="scientific">Mycolicibacterium chubuense (strain NBB4)</name>
    <name type="common">Mycobacterium chubuense</name>
    <dbReference type="NCBI Taxonomy" id="710421"/>
    <lineage>
        <taxon>Bacteria</taxon>
        <taxon>Bacillati</taxon>
        <taxon>Actinomycetota</taxon>
        <taxon>Actinomycetes</taxon>
        <taxon>Mycobacteriales</taxon>
        <taxon>Mycobacteriaceae</taxon>
        <taxon>Mycolicibacterium</taxon>
    </lineage>
</organism>
<dbReference type="OrthoDB" id="5179750at2"/>
<dbReference type="eggNOG" id="COG1366">
    <property type="taxonomic scope" value="Bacteria"/>
</dbReference>
<dbReference type="Pfam" id="PF14417">
    <property type="entry name" value="MEDS"/>
    <property type="match status" value="1"/>
</dbReference>
<evidence type="ECO:0000259" key="1">
    <source>
        <dbReference type="Pfam" id="PF14417"/>
    </source>
</evidence>
<evidence type="ECO:0000313" key="3">
    <source>
        <dbReference type="Proteomes" id="UP000006057"/>
    </source>
</evidence>
<reference evidence="2 3" key="1">
    <citation type="submission" date="2012-06" db="EMBL/GenBank/DDBJ databases">
        <title>Complete sequence of chromosome of Mycobacterium chubuense NBB4.</title>
        <authorList>
            <consortium name="US DOE Joint Genome Institute"/>
            <person name="Lucas S."/>
            <person name="Han J."/>
            <person name="Lapidus A."/>
            <person name="Cheng J.-F."/>
            <person name="Goodwin L."/>
            <person name="Pitluck S."/>
            <person name="Peters L."/>
            <person name="Mikhailova N."/>
            <person name="Teshima H."/>
            <person name="Detter J.C."/>
            <person name="Han C."/>
            <person name="Tapia R."/>
            <person name="Land M."/>
            <person name="Hauser L."/>
            <person name="Kyrpides N."/>
            <person name="Ivanova N."/>
            <person name="Pagani I."/>
            <person name="Mattes T."/>
            <person name="Holmes A."/>
            <person name="Rutledge P."/>
            <person name="Paulsen I."/>
            <person name="Coleman N."/>
            <person name="Woyke T."/>
        </authorList>
    </citation>
    <scope>NUCLEOTIDE SEQUENCE [LARGE SCALE GENOMIC DNA]</scope>
    <source>
        <strain evidence="2 3">NBB4</strain>
    </source>
</reference>
<protein>
    <recommendedName>
        <fullName evidence="1">MEDS domain-containing protein</fullName>
    </recommendedName>
</protein>
<gene>
    <name evidence="2" type="ordered locus">Mycch_2267</name>
</gene>
<dbReference type="EMBL" id="CP003053">
    <property type="protein sequence ID" value="AFM17042.1"/>
    <property type="molecule type" value="Genomic_DNA"/>
</dbReference>
<evidence type="ECO:0000313" key="2">
    <source>
        <dbReference type="EMBL" id="AFM17042.1"/>
    </source>
</evidence>
<dbReference type="RefSeq" id="WP_014815522.1">
    <property type="nucleotide sequence ID" value="NC_018027.1"/>
</dbReference>
<dbReference type="PATRIC" id="fig|710421.3.peg.2262"/>